<name>A0ABR1Q0J9_9PEZI</name>
<dbReference type="Gene3D" id="3.20.20.100">
    <property type="entry name" value="NADP-dependent oxidoreductase domain"/>
    <property type="match status" value="1"/>
</dbReference>
<feature type="domain" description="NADP-dependent oxidoreductase" evidence="2">
    <location>
        <begin position="9"/>
        <end position="315"/>
    </location>
</feature>
<keyword evidence="1" id="KW-0560">Oxidoreductase</keyword>
<dbReference type="InterPro" id="IPR050523">
    <property type="entry name" value="AKR_Detox_Biosynth"/>
</dbReference>
<accession>A0ABR1Q0J9</accession>
<dbReference type="PANTHER" id="PTHR43364:SF4">
    <property type="entry name" value="NAD(P)-LINKED OXIDOREDUCTASE SUPERFAMILY PROTEIN"/>
    <property type="match status" value="1"/>
</dbReference>
<sequence length="320" mass="34326">MTSPKAPQLIYGCGGLGHEIPVDSAAELLQTLKEGGVTRLDTAALYPPTDIGASQRILGRMRASAELGFTIDTKAMVSMTGLAGTLEPAKIEKSAAQSVQDLSFGDGGGKVNVFYAHAPDVATPLQDQAAAFDAQYKKGLFNKLGLCNFPAPMLEEYIAICERNGYVKPSAYQGLYNLIDRRHEGAVMDLVRQHNLIFIAHSPHAGGFLHGGLTSGRVQGTRFAEGNIMSMDARRYDTEKHHAVVRALDKALEPHEGLAKTDVAIRWLAFHSQLGPDDAIIFGASKIAQAKRTMAAVAQGPLPDDIVAALDEMWEAFIAA</sequence>
<protein>
    <submittedName>
        <fullName evidence="3">Aldo/keto reductase</fullName>
    </submittedName>
</protein>
<dbReference type="EMBL" id="JAQQWE010000008">
    <property type="protein sequence ID" value="KAK7943312.1"/>
    <property type="molecule type" value="Genomic_DNA"/>
</dbReference>
<gene>
    <name evidence="3" type="ORF">PG986_012425</name>
</gene>
<dbReference type="PANTHER" id="PTHR43364">
    <property type="entry name" value="NADH-SPECIFIC METHYLGLYOXAL REDUCTASE-RELATED"/>
    <property type="match status" value="1"/>
</dbReference>
<dbReference type="InterPro" id="IPR036812">
    <property type="entry name" value="NAD(P)_OxRdtase_dom_sf"/>
</dbReference>
<evidence type="ECO:0000259" key="2">
    <source>
        <dbReference type="Pfam" id="PF00248"/>
    </source>
</evidence>
<dbReference type="SUPFAM" id="SSF51430">
    <property type="entry name" value="NAD(P)-linked oxidoreductase"/>
    <property type="match status" value="1"/>
</dbReference>
<comment type="caution">
    <text evidence="3">The sequence shown here is derived from an EMBL/GenBank/DDBJ whole genome shotgun (WGS) entry which is preliminary data.</text>
</comment>
<dbReference type="GeneID" id="92081709"/>
<keyword evidence="4" id="KW-1185">Reference proteome</keyword>
<organism evidence="3 4">
    <name type="scientific">Apiospora aurea</name>
    <dbReference type="NCBI Taxonomy" id="335848"/>
    <lineage>
        <taxon>Eukaryota</taxon>
        <taxon>Fungi</taxon>
        <taxon>Dikarya</taxon>
        <taxon>Ascomycota</taxon>
        <taxon>Pezizomycotina</taxon>
        <taxon>Sordariomycetes</taxon>
        <taxon>Xylariomycetidae</taxon>
        <taxon>Amphisphaeriales</taxon>
        <taxon>Apiosporaceae</taxon>
        <taxon>Apiospora</taxon>
    </lineage>
</organism>
<evidence type="ECO:0000313" key="4">
    <source>
        <dbReference type="Proteomes" id="UP001391051"/>
    </source>
</evidence>
<dbReference type="RefSeq" id="XP_066695343.1">
    <property type="nucleotide sequence ID" value="XM_066848647.1"/>
</dbReference>
<reference evidence="3 4" key="1">
    <citation type="submission" date="2023-01" db="EMBL/GenBank/DDBJ databases">
        <title>Analysis of 21 Apiospora genomes using comparative genomics revels a genus with tremendous synthesis potential of carbohydrate active enzymes and secondary metabolites.</title>
        <authorList>
            <person name="Sorensen T."/>
        </authorList>
    </citation>
    <scope>NUCLEOTIDE SEQUENCE [LARGE SCALE GENOMIC DNA]</scope>
    <source>
        <strain evidence="3 4">CBS 24483</strain>
    </source>
</reference>
<evidence type="ECO:0000313" key="3">
    <source>
        <dbReference type="EMBL" id="KAK7943312.1"/>
    </source>
</evidence>
<dbReference type="InterPro" id="IPR023210">
    <property type="entry name" value="NADP_OxRdtase_dom"/>
</dbReference>
<dbReference type="Pfam" id="PF00248">
    <property type="entry name" value="Aldo_ket_red"/>
    <property type="match status" value="1"/>
</dbReference>
<dbReference type="Proteomes" id="UP001391051">
    <property type="component" value="Unassembled WGS sequence"/>
</dbReference>
<evidence type="ECO:0000256" key="1">
    <source>
        <dbReference type="ARBA" id="ARBA00023002"/>
    </source>
</evidence>
<proteinExistence type="predicted"/>